<dbReference type="GO" id="GO:0016779">
    <property type="term" value="F:nucleotidyltransferase activity"/>
    <property type="evidence" value="ECO:0007669"/>
    <property type="project" value="UniProtKB-KW"/>
</dbReference>
<dbReference type="EMBL" id="CAEZYD010000022">
    <property type="protein sequence ID" value="CAB4717538.1"/>
    <property type="molecule type" value="Genomic_DNA"/>
</dbReference>
<gene>
    <name evidence="11" type="ORF">UFOPK2343_00369</name>
    <name evidence="12" type="ORF">UFOPK2652_01197</name>
    <name evidence="13" type="ORF">UFOPK3128_00840</name>
    <name evidence="14" type="ORF">UFOPK3511_01042</name>
    <name evidence="15" type="ORF">UFOPK3880_01093</name>
    <name evidence="16" type="ORF">UFOPK4146_00018</name>
</gene>
<dbReference type="PANTHER" id="PTHR33571:SF14">
    <property type="entry name" value="PROTEIN ADENYLYLTRANSFERASE MJ0435-RELATED"/>
    <property type="match status" value="1"/>
</dbReference>
<dbReference type="GO" id="GO:0046872">
    <property type="term" value="F:metal ion binding"/>
    <property type="evidence" value="ECO:0007669"/>
    <property type="project" value="UniProtKB-KW"/>
</dbReference>
<comment type="similarity">
    <text evidence="9">Belongs to the MntA antitoxin family.</text>
</comment>
<evidence type="ECO:0000256" key="8">
    <source>
        <dbReference type="ARBA" id="ARBA00022842"/>
    </source>
</evidence>
<keyword evidence="6" id="KW-0547">Nucleotide-binding</keyword>
<protein>
    <submittedName>
        <fullName evidence="15">Unannotated protein</fullName>
    </submittedName>
</protein>
<keyword evidence="5" id="KW-0479">Metal-binding</keyword>
<evidence type="ECO:0000256" key="4">
    <source>
        <dbReference type="ARBA" id="ARBA00022695"/>
    </source>
</evidence>
<reference evidence="15" key="1">
    <citation type="submission" date="2020-05" db="EMBL/GenBank/DDBJ databases">
        <authorList>
            <person name="Chiriac C."/>
            <person name="Salcher M."/>
            <person name="Ghai R."/>
            <person name="Kavagutti S V."/>
        </authorList>
    </citation>
    <scope>NUCLEOTIDE SEQUENCE</scope>
</reference>
<dbReference type="EMBL" id="CAFBMA010000013">
    <property type="protein sequence ID" value="CAB4901081.1"/>
    <property type="molecule type" value="Genomic_DNA"/>
</dbReference>
<keyword evidence="4" id="KW-0548">Nucleotidyltransferase</keyword>
<dbReference type="EMBL" id="CAFBPT010000001">
    <property type="protein sequence ID" value="CAB5017203.1"/>
    <property type="molecule type" value="Genomic_DNA"/>
</dbReference>
<evidence type="ECO:0000256" key="6">
    <source>
        <dbReference type="ARBA" id="ARBA00022741"/>
    </source>
</evidence>
<dbReference type="Pfam" id="PF01909">
    <property type="entry name" value="NTP_transf_2"/>
    <property type="match status" value="1"/>
</dbReference>
<dbReference type="GO" id="GO:0005524">
    <property type="term" value="F:ATP binding"/>
    <property type="evidence" value="ECO:0007669"/>
    <property type="project" value="UniProtKB-KW"/>
</dbReference>
<evidence type="ECO:0000259" key="10">
    <source>
        <dbReference type="Pfam" id="PF01909"/>
    </source>
</evidence>
<keyword evidence="8" id="KW-0460">Magnesium</keyword>
<evidence type="ECO:0000256" key="1">
    <source>
        <dbReference type="ARBA" id="ARBA00001946"/>
    </source>
</evidence>
<evidence type="ECO:0000313" key="11">
    <source>
        <dbReference type="EMBL" id="CAB4670851.1"/>
    </source>
</evidence>
<dbReference type="EMBL" id="CAFBNU010000013">
    <property type="protein sequence ID" value="CAB4967100.1"/>
    <property type="molecule type" value="Genomic_DNA"/>
</dbReference>
<dbReference type="AlphaFoldDB" id="A0A6J7LF39"/>
<evidence type="ECO:0000256" key="9">
    <source>
        <dbReference type="ARBA" id="ARBA00038276"/>
    </source>
</evidence>
<keyword evidence="2" id="KW-1277">Toxin-antitoxin system</keyword>
<dbReference type="InterPro" id="IPR002934">
    <property type="entry name" value="Polymerase_NTP_transf_dom"/>
</dbReference>
<evidence type="ECO:0000313" key="14">
    <source>
        <dbReference type="EMBL" id="CAB4901081.1"/>
    </source>
</evidence>
<evidence type="ECO:0000313" key="15">
    <source>
        <dbReference type="EMBL" id="CAB4967100.1"/>
    </source>
</evidence>
<evidence type="ECO:0000313" key="16">
    <source>
        <dbReference type="EMBL" id="CAB5017203.1"/>
    </source>
</evidence>
<evidence type="ECO:0000313" key="13">
    <source>
        <dbReference type="EMBL" id="CAB4821650.1"/>
    </source>
</evidence>
<dbReference type="Gene3D" id="3.30.460.10">
    <property type="entry name" value="Beta Polymerase, domain 2"/>
    <property type="match status" value="1"/>
</dbReference>
<dbReference type="InterPro" id="IPR052038">
    <property type="entry name" value="Type-VII_TA_antitoxin"/>
</dbReference>
<evidence type="ECO:0000256" key="2">
    <source>
        <dbReference type="ARBA" id="ARBA00022649"/>
    </source>
</evidence>
<keyword evidence="3" id="KW-0808">Transferase</keyword>
<accession>A0A6J7LF39</accession>
<name>A0A6J7LF39_9ZZZZ</name>
<dbReference type="CDD" id="cd05403">
    <property type="entry name" value="NT_KNTase_like"/>
    <property type="match status" value="1"/>
</dbReference>
<proteinExistence type="inferred from homology"/>
<dbReference type="EMBL" id="CAEZXD010000005">
    <property type="protein sequence ID" value="CAB4670851.1"/>
    <property type="molecule type" value="Genomic_DNA"/>
</dbReference>
<evidence type="ECO:0000256" key="7">
    <source>
        <dbReference type="ARBA" id="ARBA00022840"/>
    </source>
</evidence>
<dbReference type="PANTHER" id="PTHR33571">
    <property type="entry name" value="SSL8005 PROTEIN"/>
    <property type="match status" value="1"/>
</dbReference>
<evidence type="ECO:0000256" key="3">
    <source>
        <dbReference type="ARBA" id="ARBA00022679"/>
    </source>
</evidence>
<organism evidence="15">
    <name type="scientific">freshwater metagenome</name>
    <dbReference type="NCBI Taxonomy" id="449393"/>
    <lineage>
        <taxon>unclassified sequences</taxon>
        <taxon>metagenomes</taxon>
        <taxon>ecological metagenomes</taxon>
    </lineage>
</organism>
<dbReference type="InterPro" id="IPR043519">
    <property type="entry name" value="NT_sf"/>
</dbReference>
<evidence type="ECO:0000313" key="12">
    <source>
        <dbReference type="EMBL" id="CAB4717538.1"/>
    </source>
</evidence>
<dbReference type="SUPFAM" id="SSF81301">
    <property type="entry name" value="Nucleotidyltransferase"/>
    <property type="match status" value="1"/>
</dbReference>
<dbReference type="EMBL" id="CAFAAZ010000006">
    <property type="protein sequence ID" value="CAB4821650.1"/>
    <property type="molecule type" value="Genomic_DNA"/>
</dbReference>
<sequence length="96" mass="10818">MKNKLEELKVERVTIIELAKKHKAFNVAVFGSVARGNENSKSDIDFLVDFELGASLIDQAALRIDLCELLETEIDLISRKALRASDRNILQDAIYI</sequence>
<comment type="cofactor">
    <cofactor evidence="1">
        <name>Mg(2+)</name>
        <dbReference type="ChEBI" id="CHEBI:18420"/>
    </cofactor>
</comment>
<evidence type="ECO:0000256" key="5">
    <source>
        <dbReference type="ARBA" id="ARBA00022723"/>
    </source>
</evidence>
<keyword evidence="7" id="KW-0067">ATP-binding</keyword>
<feature type="domain" description="Polymerase nucleotidyl transferase" evidence="10">
    <location>
        <begin position="18"/>
        <end position="92"/>
    </location>
</feature>